<dbReference type="AlphaFoldDB" id="T0QQ82"/>
<evidence type="ECO:0000313" key="3">
    <source>
        <dbReference type="Proteomes" id="UP000030762"/>
    </source>
</evidence>
<dbReference type="OrthoDB" id="64849at2759"/>
<dbReference type="EMBL" id="JH767136">
    <property type="protein sequence ID" value="EQC40294.1"/>
    <property type="molecule type" value="Genomic_DNA"/>
</dbReference>
<dbReference type="GeneID" id="19942923"/>
<protein>
    <submittedName>
        <fullName evidence="2">Uncharacterized protein</fullName>
    </submittedName>
</protein>
<keyword evidence="3" id="KW-1185">Reference proteome</keyword>
<evidence type="ECO:0000256" key="1">
    <source>
        <dbReference type="SAM" id="Phobius"/>
    </source>
</evidence>
<sequence length="264" mass="29938">MDVRQSWRNQPVLLRPAVYRRRERGPPASHWDLLAWPCQVLTYQSYLFALHYVLMTYLLMVAVLGLGLLALGLVPIALLRFALHLVGCPSRRYYPAAILYGGFQLLVRYDVAVHNTMAHAPVPLTFDANANELQDLLEMGRRPRFVLRLRDGWSPPRVAQYVLYVYVVRQLLVALVLQWVASALYSLEAVWELALLLFFPDVTCTFSFFWGLDAPISCAEHPLGLAGCVVVLLVIFVRLRRPVVDGLCATTTYFCCESVLVLRG</sequence>
<dbReference type="RefSeq" id="XP_008605993.1">
    <property type="nucleotide sequence ID" value="XM_008607771.1"/>
</dbReference>
<keyword evidence="1" id="KW-0472">Membrane</keyword>
<accession>T0QQ82</accession>
<dbReference type="InParanoid" id="T0QQ82"/>
<dbReference type="Proteomes" id="UP000030762">
    <property type="component" value="Unassembled WGS sequence"/>
</dbReference>
<feature type="transmembrane region" description="Helical" evidence="1">
    <location>
        <begin position="189"/>
        <end position="210"/>
    </location>
</feature>
<keyword evidence="1" id="KW-0812">Transmembrane</keyword>
<name>T0QQ82_SAPDV</name>
<feature type="transmembrane region" description="Helical" evidence="1">
    <location>
        <begin position="222"/>
        <end position="239"/>
    </location>
</feature>
<proteinExistence type="predicted"/>
<reference evidence="2 3" key="1">
    <citation type="submission" date="2012-04" db="EMBL/GenBank/DDBJ databases">
        <title>The Genome Sequence of Saprolegnia declina VS20.</title>
        <authorList>
            <consortium name="The Broad Institute Genome Sequencing Platform"/>
            <person name="Russ C."/>
            <person name="Nusbaum C."/>
            <person name="Tyler B."/>
            <person name="van West P."/>
            <person name="Dieguez-Uribeondo J."/>
            <person name="de Bruijn I."/>
            <person name="Tripathy S."/>
            <person name="Jiang R."/>
            <person name="Young S.K."/>
            <person name="Zeng Q."/>
            <person name="Gargeya S."/>
            <person name="Fitzgerald M."/>
            <person name="Haas B."/>
            <person name="Abouelleil A."/>
            <person name="Alvarado L."/>
            <person name="Arachchi H.M."/>
            <person name="Berlin A."/>
            <person name="Chapman S.B."/>
            <person name="Goldberg J."/>
            <person name="Griggs A."/>
            <person name="Gujja S."/>
            <person name="Hansen M."/>
            <person name="Howarth C."/>
            <person name="Imamovic A."/>
            <person name="Larimer J."/>
            <person name="McCowen C."/>
            <person name="Montmayeur A."/>
            <person name="Murphy C."/>
            <person name="Neiman D."/>
            <person name="Pearson M."/>
            <person name="Priest M."/>
            <person name="Roberts A."/>
            <person name="Saif S."/>
            <person name="Shea T."/>
            <person name="Sisk P."/>
            <person name="Sykes S."/>
            <person name="Wortman J."/>
            <person name="Nusbaum C."/>
            <person name="Birren B."/>
        </authorList>
    </citation>
    <scope>NUCLEOTIDE SEQUENCE [LARGE SCALE GENOMIC DNA]</scope>
    <source>
        <strain evidence="2 3">VS20</strain>
    </source>
</reference>
<gene>
    <name evidence="2" type="ORF">SDRG_02196</name>
</gene>
<keyword evidence="1" id="KW-1133">Transmembrane helix</keyword>
<feature type="transmembrane region" description="Helical" evidence="1">
    <location>
        <begin position="57"/>
        <end position="81"/>
    </location>
</feature>
<dbReference type="VEuPathDB" id="FungiDB:SDRG_02196"/>
<evidence type="ECO:0000313" key="2">
    <source>
        <dbReference type="EMBL" id="EQC40294.1"/>
    </source>
</evidence>
<dbReference type="OMA" id="DAPISCA"/>
<feature type="transmembrane region" description="Helical" evidence="1">
    <location>
        <begin position="158"/>
        <end position="177"/>
    </location>
</feature>
<organism evidence="2 3">
    <name type="scientific">Saprolegnia diclina (strain VS20)</name>
    <dbReference type="NCBI Taxonomy" id="1156394"/>
    <lineage>
        <taxon>Eukaryota</taxon>
        <taxon>Sar</taxon>
        <taxon>Stramenopiles</taxon>
        <taxon>Oomycota</taxon>
        <taxon>Saprolegniomycetes</taxon>
        <taxon>Saprolegniales</taxon>
        <taxon>Saprolegniaceae</taxon>
        <taxon>Saprolegnia</taxon>
    </lineage>
</organism>